<dbReference type="OrthoDB" id="6433822at2759"/>
<gene>
    <name evidence="1" type="primary">AVEN_234885_1</name>
    <name evidence="1" type="ORF">NPIL_115941</name>
</gene>
<name>A0A8X6Q7W9_NEPPI</name>
<accession>A0A8X6Q7W9</accession>
<reference evidence="1" key="1">
    <citation type="submission" date="2020-08" db="EMBL/GenBank/DDBJ databases">
        <title>Multicomponent nature underlies the extraordinary mechanical properties of spider dragline silk.</title>
        <authorList>
            <person name="Kono N."/>
            <person name="Nakamura H."/>
            <person name="Mori M."/>
            <person name="Yoshida Y."/>
            <person name="Ohtoshi R."/>
            <person name="Malay A.D."/>
            <person name="Moran D.A.P."/>
            <person name="Tomita M."/>
            <person name="Numata K."/>
            <person name="Arakawa K."/>
        </authorList>
    </citation>
    <scope>NUCLEOTIDE SEQUENCE</scope>
</reference>
<dbReference type="AlphaFoldDB" id="A0A8X6Q7W9"/>
<evidence type="ECO:0000313" key="1">
    <source>
        <dbReference type="EMBL" id="GFU10385.1"/>
    </source>
</evidence>
<keyword evidence="2" id="KW-1185">Reference proteome</keyword>
<proteinExistence type="predicted"/>
<comment type="caution">
    <text evidence="1">The sequence shown here is derived from an EMBL/GenBank/DDBJ whole genome shotgun (WGS) entry which is preliminary data.</text>
</comment>
<evidence type="ECO:0000313" key="2">
    <source>
        <dbReference type="Proteomes" id="UP000887013"/>
    </source>
</evidence>
<sequence length="121" mass="13996">MLTPASLLPQLIIQDLWKSHFSWDEELPPSVVNRFSKWLIEMCLLKDVTLSWFMNFTETSESHIFVDTCKGVFAGCVFVRSEVRSESKVRLIRDKNGMASLKPLSIPGYRDDERSLLYPIL</sequence>
<dbReference type="Pfam" id="PF05380">
    <property type="entry name" value="Peptidase_A17"/>
    <property type="match status" value="1"/>
</dbReference>
<dbReference type="InterPro" id="IPR008042">
    <property type="entry name" value="Retrotrans_Pao"/>
</dbReference>
<dbReference type="EMBL" id="BMAW01078288">
    <property type="protein sequence ID" value="GFU10385.1"/>
    <property type="molecule type" value="Genomic_DNA"/>
</dbReference>
<organism evidence="1 2">
    <name type="scientific">Nephila pilipes</name>
    <name type="common">Giant wood spider</name>
    <name type="synonym">Nephila maculata</name>
    <dbReference type="NCBI Taxonomy" id="299642"/>
    <lineage>
        <taxon>Eukaryota</taxon>
        <taxon>Metazoa</taxon>
        <taxon>Ecdysozoa</taxon>
        <taxon>Arthropoda</taxon>
        <taxon>Chelicerata</taxon>
        <taxon>Arachnida</taxon>
        <taxon>Araneae</taxon>
        <taxon>Araneomorphae</taxon>
        <taxon>Entelegynae</taxon>
        <taxon>Araneoidea</taxon>
        <taxon>Nephilidae</taxon>
        <taxon>Nephila</taxon>
    </lineage>
</organism>
<protein>
    <submittedName>
        <fullName evidence="1">Uncharacterized protein</fullName>
    </submittedName>
</protein>
<dbReference type="Proteomes" id="UP000887013">
    <property type="component" value="Unassembled WGS sequence"/>
</dbReference>